<comment type="caution">
    <text evidence="2">The sequence shown here is derived from an EMBL/GenBank/DDBJ whole genome shotgun (WGS) entry which is preliminary data.</text>
</comment>
<gene>
    <name evidence="2" type="ORF">GCM10009823_14280</name>
</gene>
<feature type="compositionally biased region" description="Basic and acidic residues" evidence="1">
    <location>
        <begin position="52"/>
        <end position="66"/>
    </location>
</feature>
<reference evidence="3" key="1">
    <citation type="journal article" date="2019" name="Int. J. Syst. Evol. Microbiol.">
        <title>The Global Catalogue of Microorganisms (GCM) 10K type strain sequencing project: providing services to taxonomists for standard genome sequencing and annotation.</title>
        <authorList>
            <consortium name="The Broad Institute Genomics Platform"/>
            <consortium name="The Broad Institute Genome Sequencing Center for Infectious Disease"/>
            <person name="Wu L."/>
            <person name="Ma J."/>
        </authorList>
    </citation>
    <scope>NUCLEOTIDE SEQUENCE [LARGE SCALE GENOMIC DNA]</scope>
    <source>
        <strain evidence="3">JCM 15900</strain>
    </source>
</reference>
<dbReference type="Proteomes" id="UP001500984">
    <property type="component" value="Unassembled WGS sequence"/>
</dbReference>
<dbReference type="RefSeq" id="WP_344336574.1">
    <property type="nucleotide sequence ID" value="NZ_BAAAPZ010000004.1"/>
</dbReference>
<protein>
    <submittedName>
        <fullName evidence="2">Uncharacterized protein</fullName>
    </submittedName>
</protein>
<dbReference type="EMBL" id="BAAAPZ010000004">
    <property type="protein sequence ID" value="GAA2094972.1"/>
    <property type="molecule type" value="Genomic_DNA"/>
</dbReference>
<accession>A0ABP5I7Z7</accession>
<evidence type="ECO:0000256" key="1">
    <source>
        <dbReference type="SAM" id="MobiDB-lite"/>
    </source>
</evidence>
<sequence>MSAEEIRRKVGAEFTDEEIEELRGGIEAAEEQDDRQLLAALIATGAFARRLGDPVMRDELSPERRTAASPPPADVDRVIRRVRDRGFPGAVRRETNQEGTE</sequence>
<proteinExistence type="predicted"/>
<name>A0ABP5I7Z7_9MICO</name>
<keyword evidence="3" id="KW-1185">Reference proteome</keyword>
<feature type="region of interest" description="Disordered" evidence="1">
    <location>
        <begin position="52"/>
        <end position="75"/>
    </location>
</feature>
<evidence type="ECO:0000313" key="2">
    <source>
        <dbReference type="EMBL" id="GAA2094972.1"/>
    </source>
</evidence>
<organism evidence="2 3">
    <name type="scientific">Brevibacterium salitolerans</name>
    <dbReference type="NCBI Taxonomy" id="1403566"/>
    <lineage>
        <taxon>Bacteria</taxon>
        <taxon>Bacillati</taxon>
        <taxon>Actinomycetota</taxon>
        <taxon>Actinomycetes</taxon>
        <taxon>Micrococcales</taxon>
        <taxon>Brevibacteriaceae</taxon>
        <taxon>Brevibacterium</taxon>
    </lineage>
</organism>
<evidence type="ECO:0000313" key="3">
    <source>
        <dbReference type="Proteomes" id="UP001500984"/>
    </source>
</evidence>